<dbReference type="EMBL" id="DF967972">
    <property type="protein sequence ID" value="GAP12541.1"/>
    <property type="molecule type" value="Genomic_DNA"/>
</dbReference>
<reference evidence="1" key="1">
    <citation type="submission" date="2015-07" db="EMBL/GenBank/DDBJ databases">
        <title>Draft Genome Sequences of Anaerolinea thermolimosa IMO-1, Bellilinea caldifistulae GOMI-1, Leptolinea tardivitalis YMTK-2, Levilinea saccharolytica KIBI-1,Longilinea arvoryzae KOME-1, Previously Described as Members of the Anaerolineaceae (Chloroflexi).</title>
        <authorList>
            <person name="Sekiguchi Y."/>
            <person name="Ohashi A."/>
            <person name="Matsuura N."/>
            <person name="Tourlousse M.D."/>
        </authorList>
    </citation>
    <scope>NUCLEOTIDE SEQUENCE [LARGE SCALE GENOMIC DNA]</scope>
    <source>
        <strain evidence="1">KOME-1</strain>
    </source>
</reference>
<protein>
    <submittedName>
        <fullName evidence="1">Uncharacterized protein</fullName>
    </submittedName>
</protein>
<evidence type="ECO:0000313" key="2">
    <source>
        <dbReference type="Proteomes" id="UP000055060"/>
    </source>
</evidence>
<dbReference type="OrthoDB" id="165974at2"/>
<dbReference type="Proteomes" id="UP000055060">
    <property type="component" value="Unassembled WGS sequence"/>
</dbReference>
<organism evidence="1">
    <name type="scientific">Longilinea arvoryzae</name>
    <dbReference type="NCBI Taxonomy" id="360412"/>
    <lineage>
        <taxon>Bacteria</taxon>
        <taxon>Bacillati</taxon>
        <taxon>Chloroflexota</taxon>
        <taxon>Anaerolineae</taxon>
        <taxon>Anaerolineales</taxon>
        <taxon>Anaerolineaceae</taxon>
        <taxon>Longilinea</taxon>
    </lineage>
</organism>
<keyword evidence="2" id="KW-1185">Reference proteome</keyword>
<dbReference type="STRING" id="360412.LARV_00277"/>
<sequence>MPVGTPINRQWVLVLRDGTVVIDWGGGQFLDINTGDMRTCSEFEISLHIQDDELDHLKSTGQVSSYNNAMVYFLGLPDRPLRTID</sequence>
<dbReference type="RefSeq" id="WP_075071955.1">
    <property type="nucleotide sequence ID" value="NZ_DF967972.1"/>
</dbReference>
<gene>
    <name evidence="1" type="ORF">LARV_00277</name>
</gene>
<dbReference type="AlphaFoldDB" id="A0A0S7BBE2"/>
<evidence type="ECO:0000313" key="1">
    <source>
        <dbReference type="EMBL" id="GAP12541.1"/>
    </source>
</evidence>
<name>A0A0S7BBE2_9CHLR</name>
<proteinExistence type="predicted"/>
<accession>A0A0S7BBE2</accession>